<dbReference type="AlphaFoldDB" id="A0A9X2FCY4"/>
<accession>A0A9X2FCY4</accession>
<protein>
    <submittedName>
        <fullName evidence="1">Uncharacterized protein</fullName>
    </submittedName>
</protein>
<organism evidence="1 2">
    <name type="scientific">Solitalea agri</name>
    <dbReference type="NCBI Taxonomy" id="2953739"/>
    <lineage>
        <taxon>Bacteria</taxon>
        <taxon>Pseudomonadati</taxon>
        <taxon>Bacteroidota</taxon>
        <taxon>Sphingobacteriia</taxon>
        <taxon>Sphingobacteriales</taxon>
        <taxon>Sphingobacteriaceae</taxon>
        <taxon>Solitalea</taxon>
    </lineage>
</organism>
<keyword evidence="2" id="KW-1185">Reference proteome</keyword>
<name>A0A9X2FCY4_9SPHI</name>
<reference evidence="1" key="1">
    <citation type="submission" date="2022-06" db="EMBL/GenBank/DDBJ databases">
        <title>Solitalea sp. MAHUQ-68 isolated from rhizospheric soil.</title>
        <authorList>
            <person name="Huq M.A."/>
        </authorList>
    </citation>
    <scope>NUCLEOTIDE SEQUENCE</scope>
    <source>
        <strain evidence="1">MAHUQ-68</strain>
    </source>
</reference>
<dbReference type="EMBL" id="JAMWYS010000058">
    <property type="protein sequence ID" value="MCO4294568.1"/>
    <property type="molecule type" value="Genomic_DNA"/>
</dbReference>
<dbReference type="RefSeq" id="WP_252589600.1">
    <property type="nucleotide sequence ID" value="NZ_JAMWYS010000058.1"/>
</dbReference>
<evidence type="ECO:0000313" key="2">
    <source>
        <dbReference type="Proteomes" id="UP001155182"/>
    </source>
</evidence>
<comment type="caution">
    <text evidence="1">The sequence shown here is derived from an EMBL/GenBank/DDBJ whole genome shotgun (WGS) entry which is preliminary data.</text>
</comment>
<evidence type="ECO:0000313" key="1">
    <source>
        <dbReference type="EMBL" id="MCO4294568.1"/>
    </source>
</evidence>
<dbReference type="Proteomes" id="UP001155182">
    <property type="component" value="Unassembled WGS sequence"/>
</dbReference>
<sequence length="76" mass="8695">MEHKPPTVKGEFNHLKLGDKPINNILATIQEFRDGNEKWSREGDCSLGIEIIKQFNCIINVAAGEYYLTPNMNFKN</sequence>
<gene>
    <name evidence="1" type="ORF">NF867_17025</name>
</gene>
<proteinExistence type="predicted"/>